<sequence length="25" mass="3124">MLRPGRPQWLTPGSMRHMFKHMLWE</sequence>
<reference evidence="1 2" key="1">
    <citation type="submission" date="2016-06" db="EMBL/GenBank/DDBJ databases">
        <authorList>
            <person name="Kjaerup R.B."/>
            <person name="Dalgaard T.S."/>
            <person name="Juul-Madsen H.R."/>
        </authorList>
    </citation>
    <scope>NUCLEOTIDE SEQUENCE [LARGE SCALE GENOMIC DNA]</scope>
    <source>
        <strain evidence="1 2">DSM 16361</strain>
    </source>
</reference>
<name>A0A238D072_THIDL</name>
<dbReference type="EMBL" id="FLMQ01000034">
    <property type="protein sequence ID" value="SBP86641.1"/>
    <property type="molecule type" value="Genomic_DNA"/>
</dbReference>
<evidence type="ECO:0000313" key="2">
    <source>
        <dbReference type="Proteomes" id="UP000214566"/>
    </source>
</evidence>
<gene>
    <name evidence="1" type="ORF">THIARS_40270</name>
</gene>
<protein>
    <submittedName>
        <fullName evidence="1">Uncharacterized protein</fullName>
    </submittedName>
</protein>
<dbReference type="Proteomes" id="UP000214566">
    <property type="component" value="Unassembled WGS sequence"/>
</dbReference>
<organism evidence="1 2">
    <name type="scientific">Thiomonas delicata</name>
    <name type="common">Thiomonas cuprina</name>
    <dbReference type="NCBI Taxonomy" id="364030"/>
    <lineage>
        <taxon>Bacteria</taxon>
        <taxon>Pseudomonadati</taxon>
        <taxon>Pseudomonadota</taxon>
        <taxon>Betaproteobacteria</taxon>
        <taxon>Burkholderiales</taxon>
        <taxon>Thiomonas</taxon>
    </lineage>
</organism>
<keyword evidence="2" id="KW-1185">Reference proteome</keyword>
<proteinExistence type="predicted"/>
<dbReference type="AlphaFoldDB" id="A0A238D072"/>
<accession>A0A238D072</accession>
<evidence type="ECO:0000313" key="1">
    <source>
        <dbReference type="EMBL" id="SBP86641.1"/>
    </source>
</evidence>